<evidence type="ECO:0000313" key="3">
    <source>
        <dbReference type="EMBL" id="PRQ70714.1"/>
    </source>
</evidence>
<dbReference type="PANTHER" id="PTHR11799:SF30">
    <property type="entry name" value="SERUM PARAOXONASE_ARYLESTERASE 2"/>
    <property type="match status" value="1"/>
</dbReference>
<organism evidence="2 4">
    <name type="scientific">Rhodotorula toruloides</name>
    <name type="common">Yeast</name>
    <name type="synonym">Rhodosporidium toruloides</name>
    <dbReference type="NCBI Taxonomy" id="5286"/>
    <lineage>
        <taxon>Eukaryota</taxon>
        <taxon>Fungi</taxon>
        <taxon>Dikarya</taxon>
        <taxon>Basidiomycota</taxon>
        <taxon>Pucciniomycotina</taxon>
        <taxon>Microbotryomycetes</taxon>
        <taxon>Sporidiobolales</taxon>
        <taxon>Sporidiobolaceae</taxon>
        <taxon>Rhodotorula</taxon>
    </lineage>
</organism>
<dbReference type="OMA" id="QVELEWA"/>
<reference evidence="2 4" key="1">
    <citation type="submission" date="2015-07" db="EMBL/GenBank/DDBJ databases">
        <authorList>
            <person name="Cajimat M.N.B."/>
            <person name="Milazzo M.L."/>
            <person name="Fulhorst C.F."/>
        </authorList>
    </citation>
    <scope>NUCLEOTIDE SEQUENCE [LARGE SCALE GENOMIC DNA]</scope>
    <source>
        <strain evidence="2">Single colony</strain>
    </source>
</reference>
<dbReference type="EMBL" id="CWKI01000014">
    <property type="protein sequence ID" value="CTR10694.1"/>
    <property type="molecule type" value="Genomic_DNA"/>
</dbReference>
<dbReference type="AlphaFoldDB" id="A0A0K3CM12"/>
<evidence type="ECO:0000313" key="4">
    <source>
        <dbReference type="Proteomes" id="UP000199069"/>
    </source>
</evidence>
<dbReference type="InterPro" id="IPR051288">
    <property type="entry name" value="Serum_paraoxonase/arylesterase"/>
</dbReference>
<evidence type="ECO:0000313" key="5">
    <source>
        <dbReference type="Proteomes" id="UP000239560"/>
    </source>
</evidence>
<protein>
    <submittedName>
        <fullName evidence="2">BY PROTMAP: gi|472585616|gb|EMS23167.1| serum paraoxonase/arylesterase [Rhodosporidium toruloides NP11] gi|647400698|emb|CDR46380.1| RHTO0S12e03884g1_1 [Rhodosporidium toruloides]</fullName>
    </submittedName>
</protein>
<dbReference type="PANTHER" id="PTHR11799">
    <property type="entry name" value="PARAOXONASE"/>
    <property type="match status" value="1"/>
</dbReference>
<sequence length="502" mass="54621">MRPQTSSSSAVSSSVPRLSGRRSSQSLLRCAVFLPFLLFLSTTTFIRNLPFHLSPPSLPAQYARFPSSSAALQYTTLRSSPSHSALTRLAFCEDALLFRPSSHPPSPPALALISCDPSRREWNTVMGPLSNPYAGEGGLWVLEPGRGEVRRVEVQWEELQEGRVEFHPLGIEVERTEEGEDKLFVVNHRANQSTIEIFTLSRSSAESNPLAFTATHLTTLSHASFTGAPNSLAAYSDNSFFLSHDHRFNRRFSSLVARLANAVETIFALPLSGVDFVRLDVPRDGGEAKVEVERVLSGIAFANGLALSPTKDTLVVASTTRRQLLFYRIHSSPPSATPKLDLIRTVSLPFLVDNLSLLPSSSSSLAKEGFTILAAGHPSYLALLSAAHRLSFNLRLPSSLASLLDLLGLVKWAEWKVGWDWREQDGGSWGVAVPHPAPSSPQKREREEWETVFKSHGRPKEGGFGGSTTAVIGGGGGGGRWMVVTGLYAEGVRVVRGAEGRE</sequence>
<keyword evidence="1" id="KW-0472">Membrane</keyword>
<dbReference type="Proteomes" id="UP000239560">
    <property type="component" value="Unassembled WGS sequence"/>
</dbReference>
<name>A0A0K3CM12_RHOTO</name>
<keyword evidence="1" id="KW-1133">Transmembrane helix</keyword>
<feature type="transmembrane region" description="Helical" evidence="1">
    <location>
        <begin position="27"/>
        <end position="46"/>
    </location>
</feature>
<evidence type="ECO:0000313" key="2">
    <source>
        <dbReference type="EMBL" id="CTR10694.1"/>
    </source>
</evidence>
<keyword evidence="1" id="KW-0812">Transmembrane</keyword>
<dbReference type="EMBL" id="LCTV02000014">
    <property type="protein sequence ID" value="PRQ70714.1"/>
    <property type="molecule type" value="Genomic_DNA"/>
</dbReference>
<keyword evidence="4" id="KW-1185">Reference proteome</keyword>
<reference evidence="3 5" key="2">
    <citation type="journal article" date="2018" name="Elife">
        <title>Functional genomics of lipid metabolism in the oleaginous yeast Rhodosporidium toruloides.</title>
        <authorList>
            <person name="Coradetti S.T."/>
            <person name="Pinel D."/>
            <person name="Geiselman G."/>
            <person name="Ito M."/>
            <person name="Mondo S."/>
            <person name="Reilly M.C."/>
            <person name="Cheng Y.F."/>
            <person name="Bauer S."/>
            <person name="Grigoriev I."/>
            <person name="Gladden J.M."/>
            <person name="Simmons B.A."/>
            <person name="Brem R."/>
            <person name="Arkin A.P."/>
            <person name="Skerker J.M."/>
        </authorList>
    </citation>
    <scope>NUCLEOTIDE SEQUENCE [LARGE SCALE GENOMIC DNA]</scope>
    <source>
        <strain evidence="3 5">NBRC 0880</strain>
    </source>
</reference>
<proteinExistence type="predicted"/>
<dbReference type="OrthoDB" id="5307922at2759"/>
<dbReference type="InterPro" id="IPR011042">
    <property type="entry name" value="6-blade_b-propeller_TolB-like"/>
</dbReference>
<dbReference type="Gene3D" id="2.120.10.30">
    <property type="entry name" value="TolB, C-terminal domain"/>
    <property type="match status" value="1"/>
</dbReference>
<gene>
    <name evidence="2" type="primary">FGENESH: predicted gene_14.105</name>
    <name evidence="3" type="ORF">AAT19DRAFT_10871</name>
    <name evidence="2" type="ORF">BN2166_0065550</name>
</gene>
<evidence type="ECO:0000256" key="1">
    <source>
        <dbReference type="SAM" id="Phobius"/>
    </source>
</evidence>
<dbReference type="SUPFAM" id="SSF63829">
    <property type="entry name" value="Calcium-dependent phosphotriesterase"/>
    <property type="match status" value="1"/>
</dbReference>
<accession>A0A0K3CM12</accession>
<dbReference type="Proteomes" id="UP000199069">
    <property type="component" value="Unassembled WGS sequence"/>
</dbReference>